<dbReference type="EMBL" id="CAFBNF010000126">
    <property type="protein sequence ID" value="CAB4946603.1"/>
    <property type="molecule type" value="Genomic_DNA"/>
</dbReference>
<feature type="compositionally biased region" description="Polar residues" evidence="1">
    <location>
        <begin position="177"/>
        <end position="189"/>
    </location>
</feature>
<accession>A0A6J7JUN0</accession>
<dbReference type="PROSITE" id="PS51257">
    <property type="entry name" value="PROKAR_LIPOPROTEIN"/>
    <property type="match status" value="1"/>
</dbReference>
<feature type="compositionally biased region" description="Basic and acidic residues" evidence="1">
    <location>
        <begin position="1"/>
        <end position="10"/>
    </location>
</feature>
<feature type="region of interest" description="Disordered" evidence="1">
    <location>
        <begin position="1"/>
        <end position="82"/>
    </location>
</feature>
<organism evidence="2">
    <name type="scientific">freshwater metagenome</name>
    <dbReference type="NCBI Taxonomy" id="449393"/>
    <lineage>
        <taxon>unclassified sequences</taxon>
        <taxon>metagenomes</taxon>
        <taxon>ecological metagenomes</taxon>
    </lineage>
</organism>
<evidence type="ECO:0000256" key="1">
    <source>
        <dbReference type="SAM" id="MobiDB-lite"/>
    </source>
</evidence>
<name>A0A6J7JUN0_9ZZZZ</name>
<protein>
    <submittedName>
        <fullName evidence="2">Unannotated protein</fullName>
    </submittedName>
</protein>
<evidence type="ECO:0000313" key="2">
    <source>
        <dbReference type="EMBL" id="CAB4946603.1"/>
    </source>
</evidence>
<feature type="compositionally biased region" description="Polar residues" evidence="1">
    <location>
        <begin position="251"/>
        <end position="261"/>
    </location>
</feature>
<gene>
    <name evidence="2" type="ORF">UFOPK3773_01165</name>
</gene>
<sequence>MLGVISRERTSFANSNAVSAASCSSAPGRGSCTNMTSASLPYPHSPPPSRPREMTANRVGSVDPAPASTRRAETERTDACSAPVTVAAATSDRAAPTCSIDSIPSTSAAAIRKSSRRLIPRTVRTASTGSSCLSTAEKPSLTRAARLRGMRSSSCASRPTASGERIRRSVASLLEPSSTASRWAATDSSRSNRRYQGVAPSASDTLRKPSSAASGSGVSANQPSRTGSSVRWMADRRVTPLVNASRCRSAPSGSTYPSASSRWWAASGVSRASPDSSRATAWRSGR</sequence>
<proteinExistence type="predicted"/>
<feature type="compositionally biased region" description="Low complexity" evidence="1">
    <location>
        <begin position="13"/>
        <end position="26"/>
    </location>
</feature>
<dbReference type="AlphaFoldDB" id="A0A6J7JUN0"/>
<reference evidence="2" key="1">
    <citation type="submission" date="2020-05" db="EMBL/GenBank/DDBJ databases">
        <authorList>
            <person name="Chiriac C."/>
            <person name="Salcher M."/>
            <person name="Ghai R."/>
            <person name="Kavagutti S V."/>
        </authorList>
    </citation>
    <scope>NUCLEOTIDE SEQUENCE</scope>
</reference>
<feature type="compositionally biased region" description="Low complexity" evidence="1">
    <location>
        <begin position="210"/>
        <end position="220"/>
    </location>
</feature>
<feature type="region of interest" description="Disordered" evidence="1">
    <location>
        <begin position="177"/>
        <end position="286"/>
    </location>
</feature>